<dbReference type="GO" id="GO:0042371">
    <property type="term" value="P:vitamin K biosynthetic process"/>
    <property type="evidence" value="ECO:0007669"/>
    <property type="project" value="TreeGrafter"/>
</dbReference>
<sequence>MYKKLTFPIFLEFIEIKTKITWFFPMITALLWALYSNHPINGINTLLFIIASFLVDMSTTAVNNVVDYKTALDEDYKFSHNLIGKYQLDANLLTKIIFLILSLASLLSLILLFRTDWLLFPFGAACFIIAIFYTYGPIPISRFPLGEVFSGLTEGFGIFFLTLYIQDPSLYAQSFWNPNQIAILIQPQGVITAILLSIPFVALTANIMLANNICDLEQDINNRRFTLVYYLGRDLSLKLFQVIAVVPWLMLILYPLFGYLHYITLIGLLGFPIALKSMTTFVSKPEKQTTFIESIKSYVLFALVYLLILVN</sequence>
<evidence type="ECO:0000256" key="3">
    <source>
        <dbReference type="ARBA" id="ARBA00022428"/>
    </source>
</evidence>
<keyword evidence="10" id="KW-1185">Reference proteome</keyword>
<dbReference type="PANTHER" id="PTHR13929">
    <property type="entry name" value="1,4-DIHYDROXY-2-NAPHTHOATE OCTAPRENYLTRANSFERASE"/>
    <property type="match status" value="1"/>
</dbReference>
<keyword evidence="4 9" id="KW-0808">Transferase</keyword>
<dbReference type="InterPro" id="IPR044878">
    <property type="entry name" value="UbiA_sf"/>
</dbReference>
<dbReference type="GO" id="GO:0009234">
    <property type="term" value="P:menaquinone biosynthetic process"/>
    <property type="evidence" value="ECO:0007669"/>
    <property type="project" value="UniProtKB-UniPathway"/>
</dbReference>
<dbReference type="EMBL" id="FMXP01000020">
    <property type="protein sequence ID" value="SDB30134.1"/>
    <property type="molecule type" value="Genomic_DNA"/>
</dbReference>
<dbReference type="Proteomes" id="UP000182508">
    <property type="component" value="Unassembled WGS sequence"/>
</dbReference>
<dbReference type="Gene3D" id="1.10.357.140">
    <property type="entry name" value="UbiA prenyltransferase"/>
    <property type="match status" value="1"/>
</dbReference>
<reference evidence="9 10" key="1">
    <citation type="submission" date="2016-10" db="EMBL/GenBank/DDBJ databases">
        <authorList>
            <person name="de Groot N.N."/>
        </authorList>
    </citation>
    <scope>NUCLEOTIDE SEQUENCE [LARGE SCALE GENOMIC DNA]</scope>
    <source>
        <strain evidence="9 10">A-4</strain>
    </source>
</reference>
<evidence type="ECO:0000256" key="4">
    <source>
        <dbReference type="ARBA" id="ARBA00022679"/>
    </source>
</evidence>
<comment type="pathway">
    <text evidence="2">Quinol/quinone metabolism; menaquinone biosynthesis.</text>
</comment>
<feature type="transmembrane region" description="Helical" evidence="8">
    <location>
        <begin position="92"/>
        <end position="112"/>
    </location>
</feature>
<evidence type="ECO:0000313" key="10">
    <source>
        <dbReference type="Proteomes" id="UP000182508"/>
    </source>
</evidence>
<keyword evidence="7 8" id="KW-0472">Membrane</keyword>
<proteinExistence type="predicted"/>
<dbReference type="PANTHER" id="PTHR13929:SF0">
    <property type="entry name" value="UBIA PRENYLTRANSFERASE DOMAIN-CONTAINING PROTEIN 1"/>
    <property type="match status" value="1"/>
</dbReference>
<dbReference type="GO" id="GO:0004659">
    <property type="term" value="F:prenyltransferase activity"/>
    <property type="evidence" value="ECO:0007669"/>
    <property type="project" value="InterPro"/>
</dbReference>
<dbReference type="STRING" id="439219.SAMN02910293_01498"/>
<dbReference type="InterPro" id="IPR000537">
    <property type="entry name" value="UbiA_prenyltransferase"/>
</dbReference>
<keyword evidence="3" id="KW-0474">Menaquinone biosynthesis</keyword>
<dbReference type="Pfam" id="PF01040">
    <property type="entry name" value="UbiA"/>
    <property type="match status" value="1"/>
</dbReference>
<dbReference type="CDD" id="cd13962">
    <property type="entry name" value="PT_UbiA_UBIAD1"/>
    <property type="match status" value="1"/>
</dbReference>
<gene>
    <name evidence="9" type="ORF">SAMN02910293_01498</name>
</gene>
<dbReference type="InterPro" id="IPR026046">
    <property type="entry name" value="UBIAD1"/>
</dbReference>
<accession>A0A1G6CBD7</accession>
<feature type="transmembrane region" description="Helical" evidence="8">
    <location>
        <begin position="148"/>
        <end position="165"/>
    </location>
</feature>
<feature type="transmembrane region" description="Helical" evidence="8">
    <location>
        <begin position="185"/>
        <end position="214"/>
    </location>
</feature>
<evidence type="ECO:0000256" key="1">
    <source>
        <dbReference type="ARBA" id="ARBA00004141"/>
    </source>
</evidence>
<keyword evidence="5 8" id="KW-0812">Transmembrane</keyword>
<evidence type="ECO:0000256" key="5">
    <source>
        <dbReference type="ARBA" id="ARBA00022692"/>
    </source>
</evidence>
<protein>
    <submittedName>
        <fullName evidence="9">1,4-dihydroxy-2-naphthoate octaprenyltransferase</fullName>
    </submittedName>
</protein>
<comment type="subcellular location">
    <subcellularLocation>
        <location evidence="1">Membrane</location>
        <topology evidence="1">Multi-pass membrane protein</topology>
    </subcellularLocation>
</comment>
<keyword evidence="6 8" id="KW-1133">Transmembrane helix</keyword>
<evidence type="ECO:0000256" key="8">
    <source>
        <dbReference type="SAM" id="Phobius"/>
    </source>
</evidence>
<dbReference type="GO" id="GO:0016020">
    <property type="term" value="C:membrane"/>
    <property type="evidence" value="ECO:0007669"/>
    <property type="project" value="UniProtKB-SubCell"/>
</dbReference>
<dbReference type="eggNOG" id="COG1575">
    <property type="taxonomic scope" value="Bacteria"/>
</dbReference>
<evidence type="ECO:0000256" key="6">
    <source>
        <dbReference type="ARBA" id="ARBA00022989"/>
    </source>
</evidence>
<feature type="transmembrane region" description="Helical" evidence="8">
    <location>
        <begin position="118"/>
        <end position="136"/>
    </location>
</feature>
<feature type="transmembrane region" description="Helical" evidence="8">
    <location>
        <begin position="20"/>
        <end position="37"/>
    </location>
</feature>
<dbReference type="RefSeq" id="WP_074486222.1">
    <property type="nucleotide sequence ID" value="NZ_FMXP01000020.1"/>
</dbReference>
<name>A0A1G6CBD7_9STRE</name>
<feature type="transmembrane region" description="Helical" evidence="8">
    <location>
        <begin position="290"/>
        <end position="310"/>
    </location>
</feature>
<feature type="transmembrane region" description="Helical" evidence="8">
    <location>
        <begin position="259"/>
        <end position="278"/>
    </location>
</feature>
<organism evidence="9 10">
    <name type="scientific">Streptococcus henryi</name>
    <dbReference type="NCBI Taxonomy" id="439219"/>
    <lineage>
        <taxon>Bacteria</taxon>
        <taxon>Bacillati</taxon>
        <taxon>Bacillota</taxon>
        <taxon>Bacilli</taxon>
        <taxon>Lactobacillales</taxon>
        <taxon>Streptococcaceae</taxon>
        <taxon>Streptococcus</taxon>
    </lineage>
</organism>
<evidence type="ECO:0000256" key="7">
    <source>
        <dbReference type="ARBA" id="ARBA00023136"/>
    </source>
</evidence>
<evidence type="ECO:0000256" key="2">
    <source>
        <dbReference type="ARBA" id="ARBA00004863"/>
    </source>
</evidence>
<evidence type="ECO:0000313" key="9">
    <source>
        <dbReference type="EMBL" id="SDB30134.1"/>
    </source>
</evidence>
<dbReference type="AlphaFoldDB" id="A0A1G6CBD7"/>
<feature type="transmembrane region" description="Helical" evidence="8">
    <location>
        <begin position="43"/>
        <end position="62"/>
    </location>
</feature>
<dbReference type="UniPathway" id="UPA00079"/>